<dbReference type="EMBL" id="CP102294">
    <property type="protein sequence ID" value="UWN57138.1"/>
    <property type="molecule type" value="Genomic_DNA"/>
</dbReference>
<feature type="domain" description="Lin1244/Lin1753-like N-terminal" evidence="2">
    <location>
        <begin position="8"/>
        <end position="44"/>
    </location>
</feature>
<gene>
    <name evidence="3" type="ORF">NQ491_10910</name>
</gene>
<evidence type="ECO:0000259" key="2">
    <source>
        <dbReference type="Pfam" id="PF14297"/>
    </source>
</evidence>
<name>A0ABY5UZU3_9BACT</name>
<dbReference type="InterPro" id="IPR025400">
    <property type="entry name" value="Lin1244/Lin1753-like_N"/>
</dbReference>
<dbReference type="Pfam" id="PF08707">
    <property type="entry name" value="PriCT_2"/>
    <property type="match status" value="1"/>
</dbReference>
<dbReference type="RefSeq" id="WP_019245503.1">
    <property type="nucleotide sequence ID" value="NZ_CAPH01000009.1"/>
</dbReference>
<feature type="domain" description="Primase C-terminal 2" evidence="1">
    <location>
        <begin position="102"/>
        <end position="173"/>
    </location>
</feature>
<proteinExistence type="predicted"/>
<protein>
    <submittedName>
        <fullName evidence="3">PriCT-2 domain-containing protein</fullName>
    </submittedName>
</protein>
<dbReference type="Pfam" id="PF14297">
    <property type="entry name" value="Lin1244_N"/>
    <property type="match status" value="1"/>
</dbReference>
<keyword evidence="4" id="KW-1185">Reference proteome</keyword>
<dbReference type="GeneID" id="82892250"/>
<reference evidence="3" key="1">
    <citation type="journal article" date="2022" name="Cell">
        <title>Design, construction, and in vivo augmentation of a complex gut microbiome.</title>
        <authorList>
            <person name="Cheng A.G."/>
            <person name="Ho P.Y."/>
            <person name="Aranda-Diaz A."/>
            <person name="Jain S."/>
            <person name="Yu F.B."/>
            <person name="Meng X."/>
            <person name="Wang M."/>
            <person name="Iakiviak M."/>
            <person name="Nagashima K."/>
            <person name="Zhao A."/>
            <person name="Murugkar P."/>
            <person name="Patil A."/>
            <person name="Atabakhsh K."/>
            <person name="Weakley A."/>
            <person name="Yan J."/>
            <person name="Brumbaugh A.R."/>
            <person name="Higginbottom S."/>
            <person name="Dimas A."/>
            <person name="Shiver A.L."/>
            <person name="Deutschbauer A."/>
            <person name="Neff N."/>
            <person name="Sonnenburg J.L."/>
            <person name="Huang K.C."/>
            <person name="Fischbach M.A."/>
        </authorList>
    </citation>
    <scope>NUCLEOTIDE SEQUENCE</scope>
    <source>
        <strain evidence="3">AP11</strain>
    </source>
</reference>
<accession>A0ABY5UZU3</accession>
<dbReference type="Proteomes" id="UP001059295">
    <property type="component" value="Chromosome"/>
</dbReference>
<evidence type="ECO:0000259" key="1">
    <source>
        <dbReference type="Pfam" id="PF08707"/>
    </source>
</evidence>
<evidence type="ECO:0000313" key="3">
    <source>
        <dbReference type="EMBL" id="UWN57138.1"/>
    </source>
</evidence>
<evidence type="ECO:0000313" key="4">
    <source>
        <dbReference type="Proteomes" id="UP001059295"/>
    </source>
</evidence>
<dbReference type="InterPro" id="IPR014819">
    <property type="entry name" value="PriCT_2"/>
</dbReference>
<organism evidence="3 4">
    <name type="scientific">Alistipes ihumii AP11</name>
    <dbReference type="NCBI Taxonomy" id="1211813"/>
    <lineage>
        <taxon>Bacteria</taxon>
        <taxon>Pseudomonadati</taxon>
        <taxon>Bacteroidota</taxon>
        <taxon>Bacteroidia</taxon>
        <taxon>Bacteroidales</taxon>
        <taxon>Rikenellaceae</taxon>
        <taxon>Alistipes</taxon>
    </lineage>
</organism>
<sequence length="180" mass="21385">MSKRDTFYFPHEYNAKDDPKCERLIWEMGMEGYGMFWTLSKYCGRNPIHVPGCQHPDNRTETDEISNEIRDACRSPQKEIIENKAMGPEYCFSLVETLVDELRKRKANIAENRSDRYAIGCSLASELKERGRAFFHTVSSLSAKYDARECDRQYDRCLIHCDRYTLDTFFRYCKEAWLRW</sequence>